<dbReference type="GO" id="GO:0016020">
    <property type="term" value="C:membrane"/>
    <property type="evidence" value="ECO:0007669"/>
    <property type="project" value="InterPro"/>
</dbReference>
<dbReference type="GO" id="GO:0016887">
    <property type="term" value="F:ATP hydrolysis activity"/>
    <property type="evidence" value="ECO:0007669"/>
    <property type="project" value="InterPro"/>
</dbReference>
<keyword evidence="2" id="KW-1003">Cell membrane</keyword>
<feature type="domain" description="ABC transporter" evidence="9">
    <location>
        <begin position="3"/>
        <end position="228"/>
    </location>
</feature>
<dbReference type="GO" id="GO:0015408">
    <property type="term" value="F:ABC-type ferric iron transporter activity"/>
    <property type="evidence" value="ECO:0007669"/>
    <property type="project" value="InterPro"/>
</dbReference>
<proteinExistence type="predicted"/>
<dbReference type="GO" id="GO:0005524">
    <property type="term" value="F:ATP binding"/>
    <property type="evidence" value="ECO:0007669"/>
    <property type="project" value="UniProtKB-KW"/>
</dbReference>
<dbReference type="CDD" id="cd03259">
    <property type="entry name" value="ABC_Carb_Solutes_like"/>
    <property type="match status" value="1"/>
</dbReference>
<keyword evidence="8" id="KW-0472">Membrane</keyword>
<dbReference type="Pfam" id="PF00005">
    <property type="entry name" value="ABC_tran"/>
    <property type="match status" value="1"/>
</dbReference>
<dbReference type="InterPro" id="IPR008995">
    <property type="entry name" value="Mo/tungstate-bd_C_term_dom"/>
</dbReference>
<keyword evidence="7" id="KW-0406">Ion transport</keyword>
<dbReference type="FunFam" id="3.40.50.300:FF:000425">
    <property type="entry name" value="Probable ABC transporter, ATP-binding subunit"/>
    <property type="match status" value="1"/>
</dbReference>
<keyword evidence="5 10" id="KW-0067">ATP-binding</keyword>
<evidence type="ECO:0000256" key="7">
    <source>
        <dbReference type="ARBA" id="ARBA00023065"/>
    </source>
</evidence>
<organism evidence="10 11">
    <name type="scientific">Desulfovibrio psychrotolerans</name>
    <dbReference type="NCBI Taxonomy" id="415242"/>
    <lineage>
        <taxon>Bacteria</taxon>
        <taxon>Pseudomonadati</taxon>
        <taxon>Thermodesulfobacteriota</taxon>
        <taxon>Desulfovibrionia</taxon>
        <taxon>Desulfovibrionales</taxon>
        <taxon>Desulfovibrionaceae</taxon>
        <taxon>Desulfovibrio</taxon>
    </lineage>
</organism>
<dbReference type="PROSITE" id="PS00211">
    <property type="entry name" value="ABC_TRANSPORTER_1"/>
    <property type="match status" value="1"/>
</dbReference>
<dbReference type="SUPFAM" id="SSF50331">
    <property type="entry name" value="MOP-like"/>
    <property type="match status" value="1"/>
</dbReference>
<dbReference type="PROSITE" id="PS50893">
    <property type="entry name" value="ABC_TRANSPORTER_2"/>
    <property type="match status" value="1"/>
</dbReference>
<protein>
    <submittedName>
        <fullName evidence="10">ABC transporter ATP-binding protein</fullName>
    </submittedName>
</protein>
<evidence type="ECO:0000256" key="2">
    <source>
        <dbReference type="ARBA" id="ARBA00022475"/>
    </source>
</evidence>
<dbReference type="InterPro" id="IPR027417">
    <property type="entry name" value="P-loop_NTPase"/>
</dbReference>
<evidence type="ECO:0000256" key="4">
    <source>
        <dbReference type="ARBA" id="ARBA00022741"/>
    </source>
</evidence>
<accession>A0A7J0BSX6</accession>
<evidence type="ECO:0000313" key="10">
    <source>
        <dbReference type="EMBL" id="GFM36799.1"/>
    </source>
</evidence>
<evidence type="ECO:0000259" key="9">
    <source>
        <dbReference type="PROSITE" id="PS50893"/>
    </source>
</evidence>
<name>A0A7J0BSX6_9BACT</name>
<dbReference type="InterPro" id="IPR017871">
    <property type="entry name" value="ABC_transporter-like_CS"/>
</dbReference>
<keyword evidence="3" id="KW-0410">Iron transport</keyword>
<evidence type="ECO:0000256" key="1">
    <source>
        <dbReference type="ARBA" id="ARBA00022448"/>
    </source>
</evidence>
<gene>
    <name evidence="10" type="ORF">DSM19430T_14830</name>
</gene>
<keyword evidence="4" id="KW-0547">Nucleotide-binding</keyword>
<dbReference type="InterPro" id="IPR003439">
    <property type="entry name" value="ABC_transporter-like_ATP-bd"/>
</dbReference>
<sequence length="320" mass="34819">MAVAVEGLCKEYEGGTVLRDIAFAVESGEIVSLVGPSGVGKTTLLRILAGLETADAGTVRYAVEPSLSHPVIMVFQDYLLFPNLSVYENVAFALRARRMGRRAVDERVRDMLDMFHLADKAAAYPVQLSAGQRQRVAIARAMVVNPTLLLLDEPFANLDRNLKMETAEFIRHTQKTFGVTTVSVTHDLEEAFAMSDRIGIMLEGRLVQYATPGEVYHAPATREAARFLGPVNTLDAELCSLLGMEAPQNGEAVYVRPESLCLVHNPQGAAIVRGVTFGGHYIRYTLDVRGHVLTAYGVHNGITPGDRVDVRLASGFCCGV</sequence>
<dbReference type="SUPFAM" id="SSF52540">
    <property type="entry name" value="P-loop containing nucleoside triphosphate hydrolases"/>
    <property type="match status" value="1"/>
</dbReference>
<evidence type="ECO:0000256" key="5">
    <source>
        <dbReference type="ARBA" id="ARBA00022840"/>
    </source>
</evidence>
<dbReference type="AlphaFoldDB" id="A0A7J0BSX6"/>
<comment type="caution">
    <text evidence="10">The sequence shown here is derived from an EMBL/GenBank/DDBJ whole genome shotgun (WGS) entry which is preliminary data.</text>
</comment>
<dbReference type="InterPro" id="IPR015853">
    <property type="entry name" value="ABC_transpr_FbpC"/>
</dbReference>
<evidence type="ECO:0000256" key="8">
    <source>
        <dbReference type="ARBA" id="ARBA00023136"/>
    </source>
</evidence>
<evidence type="ECO:0000256" key="3">
    <source>
        <dbReference type="ARBA" id="ARBA00022496"/>
    </source>
</evidence>
<dbReference type="InterPro" id="IPR050093">
    <property type="entry name" value="ABC_SmlMolc_Importer"/>
</dbReference>
<keyword evidence="11" id="KW-1185">Reference proteome</keyword>
<dbReference type="SMART" id="SM00382">
    <property type="entry name" value="AAA"/>
    <property type="match status" value="1"/>
</dbReference>
<dbReference type="GO" id="GO:0015697">
    <property type="term" value="P:quaternary ammonium group transport"/>
    <property type="evidence" value="ECO:0007669"/>
    <property type="project" value="UniProtKB-ARBA"/>
</dbReference>
<dbReference type="InterPro" id="IPR003593">
    <property type="entry name" value="AAA+_ATPase"/>
</dbReference>
<dbReference type="Proteomes" id="UP000503820">
    <property type="component" value="Unassembled WGS sequence"/>
</dbReference>
<dbReference type="Gene3D" id="3.40.50.300">
    <property type="entry name" value="P-loop containing nucleotide triphosphate hydrolases"/>
    <property type="match status" value="1"/>
</dbReference>
<dbReference type="PANTHER" id="PTHR42781:SF4">
    <property type="entry name" value="SPERMIDINE_PUTRESCINE IMPORT ATP-BINDING PROTEIN POTA"/>
    <property type="match status" value="1"/>
</dbReference>
<keyword evidence="6" id="KW-0408">Iron</keyword>
<dbReference type="EMBL" id="BLVP01000007">
    <property type="protein sequence ID" value="GFM36799.1"/>
    <property type="molecule type" value="Genomic_DNA"/>
</dbReference>
<keyword evidence="1" id="KW-0813">Transport</keyword>
<evidence type="ECO:0000256" key="6">
    <source>
        <dbReference type="ARBA" id="ARBA00023004"/>
    </source>
</evidence>
<reference evidence="10 11" key="1">
    <citation type="submission" date="2020-05" db="EMBL/GenBank/DDBJ databases">
        <title>Draft genome sequence of Desulfovibrio psychrotolerans JS1T.</title>
        <authorList>
            <person name="Ueno A."/>
            <person name="Tamazawa S."/>
            <person name="Tamamura S."/>
            <person name="Murakami T."/>
            <person name="Kiyama T."/>
            <person name="Inomata H."/>
            <person name="Amano Y."/>
            <person name="Miyakawa K."/>
            <person name="Tamaki H."/>
            <person name="Naganuma T."/>
            <person name="Kaneko K."/>
        </authorList>
    </citation>
    <scope>NUCLEOTIDE SEQUENCE [LARGE SCALE GENOMIC DNA]</scope>
    <source>
        <strain evidence="10 11">JS1</strain>
    </source>
</reference>
<dbReference type="PANTHER" id="PTHR42781">
    <property type="entry name" value="SPERMIDINE/PUTRESCINE IMPORT ATP-BINDING PROTEIN POTA"/>
    <property type="match status" value="1"/>
</dbReference>
<evidence type="ECO:0000313" key="11">
    <source>
        <dbReference type="Proteomes" id="UP000503820"/>
    </source>
</evidence>
<dbReference type="RefSeq" id="WP_174409454.1">
    <property type="nucleotide sequence ID" value="NZ_BLVP01000007.1"/>
</dbReference>